<evidence type="ECO:0000313" key="1">
    <source>
        <dbReference type="EMBL" id="GFP92839.1"/>
    </source>
</evidence>
<proteinExistence type="predicted"/>
<sequence>MWPVIDMKNSGDDLEVVNLDILCRRAVDRSLRELIDIDIEYFGTNDLLLYISDRYYYTF</sequence>
<dbReference type="EMBL" id="BMAC01000292">
    <property type="protein sequence ID" value="GFP92839.1"/>
    <property type="molecule type" value="Genomic_DNA"/>
</dbReference>
<evidence type="ECO:0000313" key="2">
    <source>
        <dbReference type="Proteomes" id="UP000653305"/>
    </source>
</evidence>
<dbReference type="Proteomes" id="UP000653305">
    <property type="component" value="Unassembled WGS sequence"/>
</dbReference>
<keyword evidence="2" id="KW-1185">Reference proteome</keyword>
<dbReference type="OrthoDB" id="2095648at2759"/>
<protein>
    <submittedName>
        <fullName evidence="1">F-box protein skip19</fullName>
    </submittedName>
</protein>
<organism evidence="1 2">
    <name type="scientific">Phtheirospermum japonicum</name>
    <dbReference type="NCBI Taxonomy" id="374723"/>
    <lineage>
        <taxon>Eukaryota</taxon>
        <taxon>Viridiplantae</taxon>
        <taxon>Streptophyta</taxon>
        <taxon>Embryophyta</taxon>
        <taxon>Tracheophyta</taxon>
        <taxon>Spermatophyta</taxon>
        <taxon>Magnoliopsida</taxon>
        <taxon>eudicotyledons</taxon>
        <taxon>Gunneridae</taxon>
        <taxon>Pentapetalae</taxon>
        <taxon>asterids</taxon>
        <taxon>lamiids</taxon>
        <taxon>Lamiales</taxon>
        <taxon>Orobanchaceae</taxon>
        <taxon>Orobanchaceae incertae sedis</taxon>
        <taxon>Phtheirospermum</taxon>
    </lineage>
</organism>
<accession>A0A830C1F6</accession>
<comment type="caution">
    <text evidence="1">The sequence shown here is derived from an EMBL/GenBank/DDBJ whole genome shotgun (WGS) entry which is preliminary data.</text>
</comment>
<gene>
    <name evidence="1" type="ORF">PHJA_001428200</name>
</gene>
<reference evidence="1" key="1">
    <citation type="submission" date="2020-07" db="EMBL/GenBank/DDBJ databases">
        <title>Ethylene signaling mediates host invasion by parasitic plants.</title>
        <authorList>
            <person name="Yoshida S."/>
        </authorList>
    </citation>
    <scope>NUCLEOTIDE SEQUENCE</scope>
    <source>
        <strain evidence="1">Okayama</strain>
    </source>
</reference>
<name>A0A830C1F6_9LAMI</name>
<dbReference type="AlphaFoldDB" id="A0A830C1F6"/>